<comment type="caution">
    <text evidence="1">The sequence shown here is derived from an EMBL/GenBank/DDBJ whole genome shotgun (WGS) entry which is preliminary data.</text>
</comment>
<name>A0ABU3CW85_9FLAO</name>
<proteinExistence type="predicted"/>
<sequence>MAQFFVEHFDLVKSNKEKEEVLHLYFEEWNIPLQEHSSGILTSKGFPKEVTIQDFPFRDKTVYLHVIRRRWIDKHTSKVV</sequence>
<evidence type="ECO:0000313" key="1">
    <source>
        <dbReference type="EMBL" id="MDT0650627.1"/>
    </source>
</evidence>
<protein>
    <submittedName>
        <fullName evidence="1">Transposase</fullName>
    </submittedName>
</protein>
<gene>
    <name evidence="1" type="ORF">RM529_10750</name>
</gene>
<dbReference type="EMBL" id="JAVRHP010000052">
    <property type="protein sequence ID" value="MDT0650627.1"/>
    <property type="molecule type" value="Genomic_DNA"/>
</dbReference>
<dbReference type="Proteomes" id="UP001248819">
    <property type="component" value="Unassembled WGS sequence"/>
</dbReference>
<keyword evidence="2" id="KW-1185">Reference proteome</keyword>
<evidence type="ECO:0000313" key="2">
    <source>
        <dbReference type="Proteomes" id="UP001248819"/>
    </source>
</evidence>
<reference evidence="1 2" key="1">
    <citation type="submission" date="2023-09" db="EMBL/GenBank/DDBJ databases">
        <authorList>
            <person name="Rey-Velasco X."/>
        </authorList>
    </citation>
    <scope>NUCLEOTIDE SEQUENCE [LARGE SCALE GENOMIC DNA]</scope>
    <source>
        <strain evidence="1 2">F297</strain>
    </source>
</reference>
<organism evidence="1 2">
    <name type="scientific">Autumnicola edwardsiae</name>
    <dbReference type="NCBI Taxonomy" id="3075594"/>
    <lineage>
        <taxon>Bacteria</taxon>
        <taxon>Pseudomonadati</taxon>
        <taxon>Bacteroidota</taxon>
        <taxon>Flavobacteriia</taxon>
        <taxon>Flavobacteriales</taxon>
        <taxon>Flavobacteriaceae</taxon>
        <taxon>Autumnicola</taxon>
    </lineage>
</organism>
<accession>A0ABU3CW85</accession>